<dbReference type="InterPro" id="IPR039361">
    <property type="entry name" value="Cyclin"/>
</dbReference>
<dbReference type="InterPro" id="IPR036915">
    <property type="entry name" value="Cyclin-like_sf"/>
</dbReference>
<evidence type="ECO:0000259" key="3">
    <source>
        <dbReference type="Pfam" id="PF00134"/>
    </source>
</evidence>
<proteinExistence type="predicted"/>
<evidence type="ECO:0000313" key="5">
    <source>
        <dbReference type="Proteomes" id="UP001415857"/>
    </source>
</evidence>
<keyword evidence="1" id="KW-0132">Cell division</keyword>
<dbReference type="Gene3D" id="1.10.472.10">
    <property type="entry name" value="Cyclin-like"/>
    <property type="match status" value="2"/>
</dbReference>
<dbReference type="Pfam" id="PF00134">
    <property type="entry name" value="Cyclin_N"/>
    <property type="match status" value="1"/>
</dbReference>
<dbReference type="GO" id="GO:0051301">
    <property type="term" value="P:cell division"/>
    <property type="evidence" value="ECO:0007669"/>
    <property type="project" value="UniProtKB-KW"/>
</dbReference>
<accession>A0AAP0R680</accession>
<dbReference type="AlphaFoldDB" id="A0AAP0R680"/>
<keyword evidence="2" id="KW-0131">Cell cycle</keyword>
<gene>
    <name evidence="4" type="ORF">L1049_001491</name>
</gene>
<protein>
    <recommendedName>
        <fullName evidence="3">Cyclin N-terminal domain-containing protein</fullName>
    </recommendedName>
</protein>
<organism evidence="4 5">
    <name type="scientific">Liquidambar formosana</name>
    <name type="common">Formosan gum</name>
    <dbReference type="NCBI Taxonomy" id="63359"/>
    <lineage>
        <taxon>Eukaryota</taxon>
        <taxon>Viridiplantae</taxon>
        <taxon>Streptophyta</taxon>
        <taxon>Embryophyta</taxon>
        <taxon>Tracheophyta</taxon>
        <taxon>Spermatophyta</taxon>
        <taxon>Magnoliopsida</taxon>
        <taxon>eudicotyledons</taxon>
        <taxon>Gunneridae</taxon>
        <taxon>Pentapetalae</taxon>
        <taxon>Saxifragales</taxon>
        <taxon>Altingiaceae</taxon>
        <taxon>Liquidambar</taxon>
    </lineage>
</organism>
<comment type="caution">
    <text evidence="4">The sequence shown here is derived from an EMBL/GenBank/DDBJ whole genome shotgun (WGS) entry which is preliminary data.</text>
</comment>
<dbReference type="InterPro" id="IPR006671">
    <property type="entry name" value="Cyclin_N"/>
</dbReference>
<dbReference type="EMBL" id="JBBPBK010000015">
    <property type="protein sequence ID" value="KAK9269713.1"/>
    <property type="molecule type" value="Genomic_DNA"/>
</dbReference>
<feature type="domain" description="Cyclin N-terminal" evidence="3">
    <location>
        <begin position="44"/>
        <end position="140"/>
    </location>
</feature>
<reference evidence="4 5" key="1">
    <citation type="journal article" date="2024" name="Plant J.">
        <title>Genome sequences and population genomics reveal climatic adaptation and genomic divergence between two closely related sweetgum species.</title>
        <authorList>
            <person name="Xu W.Q."/>
            <person name="Ren C.Q."/>
            <person name="Zhang X.Y."/>
            <person name="Comes H.P."/>
            <person name="Liu X.H."/>
            <person name="Li Y.G."/>
            <person name="Kettle C.J."/>
            <person name="Jalonen R."/>
            <person name="Gaisberger H."/>
            <person name="Ma Y.Z."/>
            <person name="Qiu Y.X."/>
        </authorList>
    </citation>
    <scope>NUCLEOTIDE SEQUENCE [LARGE SCALE GENOMIC DNA]</scope>
    <source>
        <strain evidence="4">Hangzhou</strain>
    </source>
</reference>
<dbReference type="Proteomes" id="UP001415857">
    <property type="component" value="Unassembled WGS sequence"/>
</dbReference>
<evidence type="ECO:0000313" key="4">
    <source>
        <dbReference type="EMBL" id="KAK9269713.1"/>
    </source>
</evidence>
<name>A0AAP0R680_LIQFO</name>
<sequence length="257" mass="29570">MNLHLENPFGEEHKPEAIRKLFNVESDFMVAEGYFESANASIRRQEALQTIQQYSRNDDRLVPYLAMNYFDRYFSRRPIPEEPQGILNIVAICCLTLALKMRHSEFSVTAFLNEQNLNMNMKHITRMELLILSELKWRMRSVTAICFLDFFISLFNIDDQQLKANLKDGAITEVIFISMQHTIKFTQFRPSIIAASSLLAASALMFPARLFEMREAIESCQFVQRGDLSNCIQGIISMWIVNIVKTLFPPGDPSAPS</sequence>
<dbReference type="PANTHER" id="PTHR10177">
    <property type="entry name" value="CYCLINS"/>
    <property type="match status" value="1"/>
</dbReference>
<evidence type="ECO:0000256" key="1">
    <source>
        <dbReference type="ARBA" id="ARBA00022618"/>
    </source>
</evidence>
<dbReference type="SUPFAM" id="SSF47954">
    <property type="entry name" value="Cyclin-like"/>
    <property type="match status" value="2"/>
</dbReference>
<evidence type="ECO:0000256" key="2">
    <source>
        <dbReference type="ARBA" id="ARBA00023306"/>
    </source>
</evidence>
<keyword evidence="5" id="KW-1185">Reference proteome</keyword>